<gene>
    <name evidence="2" type="ORF">CANTEDRAFT_129275</name>
</gene>
<protein>
    <submittedName>
        <fullName evidence="2">Six-hairpin glycosidase</fullName>
    </submittedName>
</protein>
<keyword evidence="2" id="KW-0378">Hydrolase</keyword>
<dbReference type="PANTHER" id="PTHR47791">
    <property type="entry name" value="MEIOTICALLY UP-REGULATED GENE 191 PROTEIN"/>
    <property type="match status" value="1"/>
</dbReference>
<dbReference type="SUPFAM" id="SSF48208">
    <property type="entry name" value="Six-hairpin glycosidases"/>
    <property type="match status" value="1"/>
</dbReference>
<dbReference type="InterPro" id="IPR053169">
    <property type="entry name" value="MUG_Protein"/>
</dbReference>
<name>G3AYC7_CANTC</name>
<dbReference type="OrthoDB" id="9984024at2759"/>
<sequence>MESSSKRSTRNNLASTTPDASFPSSSSLTLVTISSESNQCSCTMSGLLMSSSSGEPSLSTMESSLSSKILSRFWNSDQQSFNSQDQICGSTFSQPMVWDVAVTAKGVIQSDNTQVDSVLSNLYKYQNKALKVFSASTAGDTDIYNDDNAQVAWAFIEGYKVTGNSEYLQTAKDIVSFLMTQVDKNGGVIWHYKDDYIASISTIEAALAAIRLYGITKDKTLLTFTKTCLSFAYTYFQDPSDKLFYDGLSKSQYSDINKGKLTYTVGCALSVLSELYKYDSSNSDEWISKIKDLADATTYKLGAFYNGNGFWNNQMKYVHLLYVGFSDIFEMDYDFSSYKPEVSRQAAFIQGFLKDSDSMFFSSISRSTYTMVERYESSFNETVDQTEPVMCSGTAEKSLMDNASVLQIFYQMSRCL</sequence>
<feature type="region of interest" description="Disordered" evidence="1">
    <location>
        <begin position="1"/>
        <end position="26"/>
    </location>
</feature>
<dbReference type="Gene3D" id="1.50.10.20">
    <property type="match status" value="1"/>
</dbReference>
<dbReference type="PANTHER" id="PTHR47791:SF3">
    <property type="entry name" value="MEIOTICALLY UP-REGULATED GENE 191 PROTEIN"/>
    <property type="match status" value="1"/>
</dbReference>
<feature type="compositionally biased region" description="Polar residues" evidence="1">
    <location>
        <begin position="10"/>
        <end position="23"/>
    </location>
</feature>
<evidence type="ECO:0000313" key="3">
    <source>
        <dbReference type="Proteomes" id="UP000000707"/>
    </source>
</evidence>
<dbReference type="eggNOG" id="ENOG502QR9C">
    <property type="taxonomic scope" value="Eukaryota"/>
</dbReference>
<reference evidence="2 3" key="1">
    <citation type="journal article" date="2011" name="Proc. Natl. Acad. Sci. U.S.A.">
        <title>Comparative genomics of xylose-fermenting fungi for enhanced biofuel production.</title>
        <authorList>
            <person name="Wohlbach D.J."/>
            <person name="Kuo A."/>
            <person name="Sato T.K."/>
            <person name="Potts K.M."/>
            <person name="Salamov A.A."/>
            <person name="LaButti K.M."/>
            <person name="Sun H."/>
            <person name="Clum A."/>
            <person name="Pangilinan J.L."/>
            <person name="Lindquist E.A."/>
            <person name="Lucas S."/>
            <person name="Lapidus A."/>
            <person name="Jin M."/>
            <person name="Gunawan C."/>
            <person name="Balan V."/>
            <person name="Dale B.E."/>
            <person name="Jeffries T.W."/>
            <person name="Zinkel R."/>
            <person name="Barry K.W."/>
            <person name="Grigoriev I.V."/>
            <person name="Gasch A.P."/>
        </authorList>
    </citation>
    <scope>NUCLEOTIDE SEQUENCE [LARGE SCALE GENOMIC DNA]</scope>
    <source>
        <strain evidence="3">ATCC 10573 / BCRC 21748 / CBS 615 / JCM 9827 / NBRC 10315 / NRRL Y-1498 / VKM Y-70</strain>
    </source>
</reference>
<dbReference type="HOGENOM" id="CLU_034119_0_0_1"/>
<dbReference type="AlphaFoldDB" id="G3AYC7"/>
<evidence type="ECO:0000313" key="2">
    <source>
        <dbReference type="EMBL" id="EGV65821.1"/>
    </source>
</evidence>
<organism evidence="3">
    <name type="scientific">Candida tenuis (strain ATCC 10573 / BCRC 21748 / CBS 615 / JCM 9827 / NBRC 10315 / NRRL Y-1498 / VKM Y-70)</name>
    <name type="common">Yeast</name>
    <name type="synonym">Yamadazyma tenuis</name>
    <dbReference type="NCBI Taxonomy" id="590646"/>
    <lineage>
        <taxon>Eukaryota</taxon>
        <taxon>Fungi</taxon>
        <taxon>Dikarya</taxon>
        <taxon>Ascomycota</taxon>
        <taxon>Saccharomycotina</taxon>
        <taxon>Pichiomycetes</taxon>
        <taxon>Debaryomycetaceae</taxon>
        <taxon>Yamadazyma</taxon>
    </lineage>
</organism>
<dbReference type="EMBL" id="GL996512">
    <property type="protein sequence ID" value="EGV65821.1"/>
    <property type="molecule type" value="Genomic_DNA"/>
</dbReference>
<proteinExistence type="predicted"/>
<dbReference type="Proteomes" id="UP000000707">
    <property type="component" value="Unassembled WGS sequence"/>
</dbReference>
<dbReference type="InterPro" id="IPR008928">
    <property type="entry name" value="6-hairpin_glycosidase_sf"/>
</dbReference>
<keyword evidence="2" id="KW-0326">Glycosidase</keyword>
<dbReference type="GO" id="GO:0016798">
    <property type="term" value="F:hydrolase activity, acting on glycosyl bonds"/>
    <property type="evidence" value="ECO:0007669"/>
    <property type="project" value="UniProtKB-KW"/>
</dbReference>
<dbReference type="Pfam" id="PF03663">
    <property type="entry name" value="Glyco_hydro_76"/>
    <property type="match status" value="1"/>
</dbReference>
<evidence type="ECO:0000256" key="1">
    <source>
        <dbReference type="SAM" id="MobiDB-lite"/>
    </source>
</evidence>
<accession>G3AYC7</accession>
<dbReference type="GO" id="GO:0005975">
    <property type="term" value="P:carbohydrate metabolic process"/>
    <property type="evidence" value="ECO:0007669"/>
    <property type="project" value="InterPro"/>
</dbReference>
<dbReference type="InterPro" id="IPR005198">
    <property type="entry name" value="Glyco_hydro_76"/>
</dbReference>
<keyword evidence="3" id="KW-1185">Reference proteome</keyword>
<dbReference type="STRING" id="590646.G3AYC7"/>